<protein>
    <recommendedName>
        <fullName evidence="3">DUF1641 domain-containing protein</fullName>
    </recommendedName>
</protein>
<dbReference type="EMBL" id="CP000852">
    <property type="protein sequence ID" value="ABW01332.1"/>
    <property type="molecule type" value="Genomic_DNA"/>
</dbReference>
<reference evidence="1 2" key="1">
    <citation type="submission" date="2007-10" db="EMBL/GenBank/DDBJ databases">
        <title>Complete sequence of Caldivirga maquilingensis IC-167.</title>
        <authorList>
            <consortium name="US DOE Joint Genome Institute"/>
            <person name="Copeland A."/>
            <person name="Lucas S."/>
            <person name="Lapidus A."/>
            <person name="Barry K."/>
            <person name="Glavina del Rio T."/>
            <person name="Dalin E."/>
            <person name="Tice H."/>
            <person name="Pitluck S."/>
            <person name="Saunders E."/>
            <person name="Brettin T."/>
            <person name="Bruce D."/>
            <person name="Detter J.C."/>
            <person name="Han C."/>
            <person name="Schmutz J."/>
            <person name="Larimer F."/>
            <person name="Land M."/>
            <person name="Hauser L."/>
            <person name="Kyrpides N."/>
            <person name="Ivanova N."/>
            <person name="Biddle J.F."/>
            <person name="Zhang Z."/>
            <person name="Fitz-Gibbon S.T."/>
            <person name="Lowe T.M."/>
            <person name="Saltikov C."/>
            <person name="House C.H."/>
            <person name="Richardson P."/>
        </authorList>
    </citation>
    <scope>NUCLEOTIDE SEQUENCE [LARGE SCALE GENOMIC DNA]</scope>
    <source>
        <strain evidence="2">ATCC 700844 / DSM 13496 / JCM 10307 / IC-167</strain>
    </source>
</reference>
<dbReference type="eggNOG" id="arCOG02115">
    <property type="taxonomic scope" value="Archaea"/>
</dbReference>
<evidence type="ECO:0000313" key="1">
    <source>
        <dbReference type="EMBL" id="ABW01332.1"/>
    </source>
</evidence>
<dbReference type="Proteomes" id="UP000001137">
    <property type="component" value="Chromosome"/>
</dbReference>
<organism evidence="1 2">
    <name type="scientific">Caldivirga maquilingensis (strain ATCC 700844 / DSM 13496 / JCM 10307 / IC-167)</name>
    <dbReference type="NCBI Taxonomy" id="397948"/>
    <lineage>
        <taxon>Archaea</taxon>
        <taxon>Thermoproteota</taxon>
        <taxon>Thermoprotei</taxon>
        <taxon>Thermoproteales</taxon>
        <taxon>Thermoproteaceae</taxon>
        <taxon>Caldivirga</taxon>
    </lineage>
</organism>
<name>A8MBY9_CALMQ</name>
<evidence type="ECO:0008006" key="3">
    <source>
        <dbReference type="Google" id="ProtNLM"/>
    </source>
</evidence>
<dbReference type="HOGENOM" id="CLU_1280730_0_0_2"/>
<keyword evidence="2" id="KW-1185">Reference proteome</keyword>
<sequence>MNGLKTQAGELIMVNETSEDKLANLISIENLDSVTKLVSIARRLNELGLLDLVNDLLNDEDFIKELFNQLLTTDNVMLLANLENLVRLLVKLSDKRTVENTIKLIDLINTIGGSGLAESLGAFLGSEDNVKIINEIILNPTLRNLLKSLNESLNLIQDIRINEAVKAAVEATKTGESASTVSLIRRLMTDANVKRGLLFIIGLLEGIGKQLNQTS</sequence>
<dbReference type="AlphaFoldDB" id="A8MBY9"/>
<dbReference type="STRING" id="397948.Cmaq_0487"/>
<proteinExistence type="predicted"/>
<evidence type="ECO:0000313" key="2">
    <source>
        <dbReference type="Proteomes" id="UP000001137"/>
    </source>
</evidence>
<accession>A8MBY9</accession>
<gene>
    <name evidence="1" type="ordered locus">Cmaq_0487</name>
</gene>
<dbReference type="KEGG" id="cma:Cmaq_0487"/>